<dbReference type="AlphaFoldDB" id="A0A3B0T976"/>
<feature type="transmembrane region" description="Helical" evidence="1">
    <location>
        <begin position="26"/>
        <end position="45"/>
    </location>
</feature>
<evidence type="ECO:0000313" key="2">
    <source>
        <dbReference type="EMBL" id="VAW15251.1"/>
    </source>
</evidence>
<reference evidence="2" key="1">
    <citation type="submission" date="2018-06" db="EMBL/GenBank/DDBJ databases">
        <authorList>
            <person name="Zhirakovskaya E."/>
        </authorList>
    </citation>
    <scope>NUCLEOTIDE SEQUENCE</scope>
</reference>
<keyword evidence="1" id="KW-0472">Membrane</keyword>
<name>A0A3B0T976_9ZZZZ</name>
<proteinExistence type="predicted"/>
<keyword evidence="1" id="KW-0812">Transmembrane</keyword>
<gene>
    <name evidence="2" type="ORF">MNBD_BACTEROID05-898</name>
</gene>
<accession>A0A3B0T976</accession>
<keyword evidence="1" id="KW-1133">Transmembrane helix</keyword>
<organism evidence="2">
    <name type="scientific">hydrothermal vent metagenome</name>
    <dbReference type="NCBI Taxonomy" id="652676"/>
    <lineage>
        <taxon>unclassified sequences</taxon>
        <taxon>metagenomes</taxon>
        <taxon>ecological metagenomes</taxon>
    </lineage>
</organism>
<evidence type="ECO:0000256" key="1">
    <source>
        <dbReference type="SAM" id="Phobius"/>
    </source>
</evidence>
<protein>
    <submittedName>
        <fullName evidence="2">Uncharacterized protein</fullName>
    </submittedName>
</protein>
<sequence length="76" mass="8566">MCGSGVGSVSILVKVCKVTPANLNNLFYDIPSFFRYIFIFLVIIGKSFDIVTKFYHALIAITIHVYSYLVYVILPV</sequence>
<feature type="transmembrane region" description="Helical" evidence="1">
    <location>
        <begin position="54"/>
        <end position="74"/>
    </location>
</feature>
<dbReference type="EMBL" id="UOEN01000259">
    <property type="protein sequence ID" value="VAW15251.1"/>
    <property type="molecule type" value="Genomic_DNA"/>
</dbReference>